<gene>
    <name evidence="1" type="ordered locus">KPK_1197</name>
</gene>
<sequence>MPQRAWRNDTTQSKEFNPYYVNFNLHQQINCHLTRQNMYKNVYKAKIHSKLARYRDRDYEKSW</sequence>
<dbReference type="HOGENOM" id="CLU_2879970_0_0_6"/>
<evidence type="ECO:0000313" key="2">
    <source>
        <dbReference type="Proteomes" id="UP000001734"/>
    </source>
</evidence>
<proteinExistence type="predicted"/>
<dbReference type="AlphaFoldDB" id="B5XVL2"/>
<accession>B5XVL2</accession>
<dbReference type="KEGG" id="kpe:KPK_1197"/>
<dbReference type="EMBL" id="CP000964">
    <property type="protein sequence ID" value="ACI11595.1"/>
    <property type="molecule type" value="Genomic_DNA"/>
</dbReference>
<evidence type="ECO:0000313" key="1">
    <source>
        <dbReference type="EMBL" id="ACI11595.1"/>
    </source>
</evidence>
<reference evidence="1 2" key="1">
    <citation type="journal article" date="2008" name="PLoS Genet.">
        <title>Complete genome sequence of the N2-fixing broad host range endophyte Klebsiella pneumoniae 342 and virulence predictions verified in mice.</title>
        <authorList>
            <person name="Fouts D.E."/>
            <person name="Tyler H.L."/>
            <person name="DeBoy R.T."/>
            <person name="Daugherty S."/>
            <person name="Ren Q."/>
            <person name="Badger J.H."/>
            <person name="Durkin A.S."/>
            <person name="Huot H."/>
            <person name="Shrivastava S."/>
            <person name="Kothari S."/>
            <person name="Dodson R.J."/>
            <person name="Mohamoud Y."/>
            <person name="Khouri H."/>
            <person name="Roesch L.F."/>
            <person name="Krogfelt K.A."/>
            <person name="Struve C."/>
            <person name="Triplett E.W."/>
            <person name="Methe B.A."/>
        </authorList>
    </citation>
    <scope>NUCLEOTIDE SEQUENCE [LARGE SCALE GENOMIC DNA]</scope>
    <source>
        <strain evidence="1 2">342</strain>
    </source>
</reference>
<protein>
    <submittedName>
        <fullName evidence="1">Uncharacterized protein</fullName>
    </submittedName>
</protein>
<name>B5XVL2_KLEV3</name>
<organism evidence="1 2">
    <name type="scientific">Klebsiella variicola (strain 342)</name>
    <name type="common">Klebsiella pneumoniae</name>
    <dbReference type="NCBI Taxonomy" id="507522"/>
    <lineage>
        <taxon>Bacteria</taxon>
        <taxon>Pseudomonadati</taxon>
        <taxon>Pseudomonadota</taxon>
        <taxon>Gammaproteobacteria</taxon>
        <taxon>Enterobacterales</taxon>
        <taxon>Enterobacteriaceae</taxon>
        <taxon>Klebsiella/Raoultella group</taxon>
        <taxon>Klebsiella</taxon>
        <taxon>Klebsiella pneumoniae complex</taxon>
    </lineage>
</organism>
<dbReference type="Proteomes" id="UP000001734">
    <property type="component" value="Chromosome"/>
</dbReference>
<dbReference type="BioCyc" id="KPNE507522:GI0B-1197-MONOMER"/>